<dbReference type="PANTHER" id="PTHR43386">
    <property type="entry name" value="OLIGOPEPTIDE TRANSPORT SYSTEM PERMEASE PROTEIN APPC"/>
    <property type="match status" value="1"/>
</dbReference>
<feature type="transmembrane region" description="Helical" evidence="7">
    <location>
        <begin position="31"/>
        <end position="53"/>
    </location>
</feature>
<evidence type="ECO:0000259" key="8">
    <source>
        <dbReference type="PROSITE" id="PS50928"/>
    </source>
</evidence>
<dbReference type="InterPro" id="IPR050366">
    <property type="entry name" value="BP-dependent_transpt_permease"/>
</dbReference>
<keyword evidence="5 7" id="KW-1133">Transmembrane helix</keyword>
<keyword evidence="2 7" id="KW-0813">Transport</keyword>
<dbReference type="Pfam" id="PF00528">
    <property type="entry name" value="BPD_transp_1"/>
    <property type="match status" value="1"/>
</dbReference>
<comment type="subcellular location">
    <subcellularLocation>
        <location evidence="1 7">Cell membrane</location>
        <topology evidence="1 7">Multi-pass membrane protein</topology>
    </subcellularLocation>
</comment>
<dbReference type="GO" id="GO:0055085">
    <property type="term" value="P:transmembrane transport"/>
    <property type="evidence" value="ECO:0007669"/>
    <property type="project" value="InterPro"/>
</dbReference>
<dbReference type="InterPro" id="IPR035906">
    <property type="entry name" value="MetI-like_sf"/>
</dbReference>
<dbReference type="Gene3D" id="1.10.3720.10">
    <property type="entry name" value="MetI-like"/>
    <property type="match status" value="1"/>
</dbReference>
<keyword evidence="4 7" id="KW-0812">Transmembrane</keyword>
<dbReference type="PANTHER" id="PTHR43386:SF6">
    <property type="entry name" value="ABC TRANSPORTER PERMEASE PROTEIN"/>
    <property type="match status" value="1"/>
</dbReference>
<feature type="transmembrane region" description="Helical" evidence="7">
    <location>
        <begin position="256"/>
        <end position="278"/>
    </location>
</feature>
<keyword evidence="10" id="KW-1185">Reference proteome</keyword>
<feature type="transmembrane region" description="Helical" evidence="7">
    <location>
        <begin position="181"/>
        <end position="199"/>
    </location>
</feature>
<evidence type="ECO:0000256" key="1">
    <source>
        <dbReference type="ARBA" id="ARBA00004651"/>
    </source>
</evidence>
<dbReference type="SUPFAM" id="SSF161098">
    <property type="entry name" value="MetI-like"/>
    <property type="match status" value="1"/>
</dbReference>
<feature type="transmembrane region" description="Helical" evidence="7">
    <location>
        <begin position="139"/>
        <end position="161"/>
    </location>
</feature>
<comment type="similarity">
    <text evidence="7">Belongs to the binding-protein-dependent transport system permease family.</text>
</comment>
<evidence type="ECO:0000256" key="4">
    <source>
        <dbReference type="ARBA" id="ARBA00022692"/>
    </source>
</evidence>
<dbReference type="EMBL" id="JAPJZI010000001">
    <property type="protein sequence ID" value="MDA5399637.1"/>
    <property type="molecule type" value="Genomic_DNA"/>
</dbReference>
<dbReference type="RefSeq" id="WP_267991063.1">
    <property type="nucleotide sequence ID" value="NZ_JAPJZI010000001.1"/>
</dbReference>
<evidence type="ECO:0000256" key="2">
    <source>
        <dbReference type="ARBA" id="ARBA00022448"/>
    </source>
</evidence>
<evidence type="ECO:0000313" key="10">
    <source>
        <dbReference type="Proteomes" id="UP001151234"/>
    </source>
</evidence>
<evidence type="ECO:0000256" key="7">
    <source>
        <dbReference type="RuleBase" id="RU363032"/>
    </source>
</evidence>
<dbReference type="Proteomes" id="UP001151234">
    <property type="component" value="Unassembled WGS sequence"/>
</dbReference>
<protein>
    <submittedName>
        <fullName evidence="9">ABC transporter permease</fullName>
    </submittedName>
</protein>
<sequence length="300" mass="31996">MSAAQTDSTHKAMPAGRWRFGIRPVAVRQPVLIFCCAVLLLTICMALFAPLLADDPAQLNPIKRLKPPSAEEWFGTDQVGRSVFARVVWGARVSLVIGALVAIATTVVGVVIGVCAGYFRRLDAVIMRTMDAVMAIPSVLLAIALVAMIGSSPLVLVIAISLPEIPRMARMVRANVLVMRAQTYVEAAITCGAGVPWILRHHILPGAAGLILVQATYVLASAMILEAILSFLGAGTPPDVPSWGNMMAEGRQFLQIAPWILLFPAIFLTLIILAVNLLGDAMRDLLDPAASLAVKKTDGM</sequence>
<reference evidence="9" key="1">
    <citation type="submission" date="2022-11" db="EMBL/GenBank/DDBJ databases">
        <title>Draft genome sequence of Hoeflea poritis E7-10 and Hoeflea prorocentri PM5-8, separated from scleractinian coral Porites lutea and marine dinoflagellate.</title>
        <authorList>
            <person name="Zhang G."/>
            <person name="Wei Q."/>
            <person name="Cai L."/>
        </authorList>
    </citation>
    <scope>NUCLEOTIDE SEQUENCE</scope>
    <source>
        <strain evidence="9">PM5-8</strain>
    </source>
</reference>
<evidence type="ECO:0000256" key="3">
    <source>
        <dbReference type="ARBA" id="ARBA00022475"/>
    </source>
</evidence>
<evidence type="ECO:0000256" key="5">
    <source>
        <dbReference type="ARBA" id="ARBA00022989"/>
    </source>
</evidence>
<dbReference type="GO" id="GO:0005886">
    <property type="term" value="C:plasma membrane"/>
    <property type="evidence" value="ECO:0007669"/>
    <property type="project" value="UniProtKB-SubCell"/>
</dbReference>
<dbReference type="CDD" id="cd06261">
    <property type="entry name" value="TM_PBP2"/>
    <property type="match status" value="1"/>
</dbReference>
<keyword evidence="3" id="KW-1003">Cell membrane</keyword>
<dbReference type="InterPro" id="IPR000515">
    <property type="entry name" value="MetI-like"/>
</dbReference>
<feature type="transmembrane region" description="Helical" evidence="7">
    <location>
        <begin position="211"/>
        <end position="236"/>
    </location>
</feature>
<dbReference type="PROSITE" id="PS50928">
    <property type="entry name" value="ABC_TM1"/>
    <property type="match status" value="1"/>
</dbReference>
<name>A0A9X3ZHH4_9HYPH</name>
<evidence type="ECO:0000313" key="9">
    <source>
        <dbReference type="EMBL" id="MDA5399637.1"/>
    </source>
</evidence>
<organism evidence="9 10">
    <name type="scientific">Hoeflea prorocentri</name>
    <dbReference type="NCBI Taxonomy" id="1922333"/>
    <lineage>
        <taxon>Bacteria</taxon>
        <taxon>Pseudomonadati</taxon>
        <taxon>Pseudomonadota</taxon>
        <taxon>Alphaproteobacteria</taxon>
        <taxon>Hyphomicrobiales</taxon>
        <taxon>Rhizobiaceae</taxon>
        <taxon>Hoeflea</taxon>
    </lineage>
</organism>
<comment type="caution">
    <text evidence="9">The sequence shown here is derived from an EMBL/GenBank/DDBJ whole genome shotgun (WGS) entry which is preliminary data.</text>
</comment>
<accession>A0A9X3ZHH4</accession>
<gene>
    <name evidence="9" type="ORF">OQ273_13720</name>
</gene>
<feature type="transmembrane region" description="Helical" evidence="7">
    <location>
        <begin position="95"/>
        <end position="119"/>
    </location>
</feature>
<feature type="domain" description="ABC transmembrane type-1" evidence="8">
    <location>
        <begin position="95"/>
        <end position="279"/>
    </location>
</feature>
<evidence type="ECO:0000256" key="6">
    <source>
        <dbReference type="ARBA" id="ARBA00023136"/>
    </source>
</evidence>
<dbReference type="AlphaFoldDB" id="A0A9X3ZHH4"/>
<proteinExistence type="inferred from homology"/>
<keyword evidence="6 7" id="KW-0472">Membrane</keyword>